<evidence type="ECO:0000313" key="4">
    <source>
        <dbReference type="EMBL" id="QLG46004.1"/>
    </source>
</evidence>
<name>A0A7H9ARD5_9FLAO</name>
<dbReference type="InterPro" id="IPR032675">
    <property type="entry name" value="LRR_dom_sf"/>
</dbReference>
<protein>
    <submittedName>
        <fullName evidence="4">DUF1963 domain-containing protein</fullName>
    </submittedName>
</protein>
<feature type="domain" description="Disease resistance R13L4/SHOC-2-like LRR" evidence="3">
    <location>
        <begin position="414"/>
        <end position="520"/>
    </location>
</feature>
<dbReference type="KEGG" id="cagg:HYG79_11825"/>
<dbReference type="Proteomes" id="UP000509302">
    <property type="component" value="Chromosome"/>
</dbReference>
<dbReference type="InterPro" id="IPR003591">
    <property type="entry name" value="Leu-rich_rpt_typical-subtyp"/>
</dbReference>
<sequence>MMKKIAHPLFEIQIPGSFELRDQSDVGIWAENRDATYENQWPLVSAVILRLNDLNDDIYKGDTWQERFEDSCLSIYFKSEKLSGQNKKLKGFDSYVVKAHTDATFQKTHFKINYLFAAIILDDDHYLEFRAVHEKTSDGYLEAWAIASLDSLEIFGDASVRSQAWRMHLIALEEEERAHQDKLASMTHREPEKKVFKAEIPKDGKEVFKVGDFDFEFVAKETNISIGAMSRDIQLTIKAKTKEVKKAIQTKVLDDYPGDGTVTLTFPAKGIHENGQPKGQMYFEEEKTNAPLFLHARSEGFDYTLAFSGSLTFDNGWVLLKGEMTKSYHNKAYPIFVAKKMDMSVLKWSDYRFSSMEEAYTASPNEVRYLLLQNPSFTKLPEALFGFKNLEELTIHQKSNSWEEEKLPFNQFQKELGQLVKLKKLHISGAALEQLPESIGLLTDLEQLNVSQTFIQDMPNSIWQLPKLKYLWLSSNKLTSISDTINLPSLQNISLDKNELTTLPESLAKQPQLKRIKLEGNPLEHLPEAFNAIKEIELSMEDKLRLLDFDYKGADENGLVAWDDSVFWSHYDDELVAEIDLVIKENELEEYDKALKPMVKKAVGFKHISEEDYKAIGNHRFGGMPDLPENIPYPRFGENWREGKNDYIYEFIGQINCAEIAHLQDYLPRTGTLFFFLETMHNIYGGVNNPGKIIYVEDNAKLASGKRFNFTDEDYFEMFDEGYQGFKVSATKMNSAPSFYASYANKHLFSGESAKIKDDDKLLDALYDTFENPINEKNPFEYAVNAHGFTQHEAPELQASLAKKGNPEDWVTLLVVTSAGDMQWSDAGDIFYVIHKSDLAKKDFSNVFVTLESS</sequence>
<organism evidence="4 5">
    <name type="scientific">Costertonia aggregata</name>
    <dbReference type="NCBI Taxonomy" id="343403"/>
    <lineage>
        <taxon>Bacteria</taxon>
        <taxon>Pseudomonadati</taxon>
        <taxon>Bacteroidota</taxon>
        <taxon>Flavobacteriia</taxon>
        <taxon>Flavobacteriales</taxon>
        <taxon>Flavobacteriaceae</taxon>
        <taxon>Costertonia</taxon>
    </lineage>
</organism>
<evidence type="ECO:0000256" key="1">
    <source>
        <dbReference type="ARBA" id="ARBA00022614"/>
    </source>
</evidence>
<dbReference type="SMART" id="SM00364">
    <property type="entry name" value="LRR_BAC"/>
    <property type="match status" value="4"/>
</dbReference>
<dbReference type="PANTHER" id="PTHR48051">
    <property type="match status" value="1"/>
</dbReference>
<proteinExistence type="predicted"/>
<dbReference type="EMBL" id="CP058595">
    <property type="protein sequence ID" value="QLG46004.1"/>
    <property type="molecule type" value="Genomic_DNA"/>
</dbReference>
<evidence type="ECO:0000313" key="5">
    <source>
        <dbReference type="Proteomes" id="UP000509302"/>
    </source>
</evidence>
<keyword evidence="2" id="KW-0677">Repeat</keyword>
<dbReference type="InterPro" id="IPR001611">
    <property type="entry name" value="Leu-rich_rpt"/>
</dbReference>
<evidence type="ECO:0000256" key="2">
    <source>
        <dbReference type="ARBA" id="ARBA00022737"/>
    </source>
</evidence>
<gene>
    <name evidence="4" type="ORF">HYG79_11825</name>
</gene>
<reference evidence="4 5" key="1">
    <citation type="journal article" date="2006" name="Int. J. Syst. Evol. Microbiol.">
        <title>Costertonia aggregata gen. nov., sp. nov., a mesophilic marine bacterium of the family Flavobacteriaceae, isolated from a mature biofilm.</title>
        <authorList>
            <person name="Kwon K.K."/>
            <person name="Lee Y.K."/>
            <person name="Lee H.K."/>
        </authorList>
    </citation>
    <scope>NUCLEOTIDE SEQUENCE [LARGE SCALE GENOMIC DNA]</scope>
    <source>
        <strain evidence="4 5">KCCM 42265</strain>
    </source>
</reference>
<accession>A0A7H9ARD5</accession>
<dbReference type="InterPro" id="IPR050216">
    <property type="entry name" value="LRR_domain-containing"/>
</dbReference>
<dbReference type="InterPro" id="IPR035948">
    <property type="entry name" value="YwqG-like_sf"/>
</dbReference>
<dbReference type="PROSITE" id="PS51450">
    <property type="entry name" value="LRR"/>
    <property type="match status" value="1"/>
</dbReference>
<dbReference type="PANTHER" id="PTHR48051:SF54">
    <property type="entry name" value="LEUCINE-RICH REPEAT-CONTAINING PROTEIN"/>
    <property type="match status" value="1"/>
</dbReference>
<dbReference type="Gene3D" id="2.30.320.10">
    <property type="entry name" value="YwqG-like"/>
    <property type="match status" value="1"/>
</dbReference>
<dbReference type="Gene3D" id="3.80.10.10">
    <property type="entry name" value="Ribonuclease Inhibitor"/>
    <property type="match status" value="1"/>
</dbReference>
<dbReference type="RefSeq" id="WP_179242290.1">
    <property type="nucleotide sequence ID" value="NZ_CP058595.1"/>
</dbReference>
<keyword evidence="1" id="KW-0433">Leucine-rich repeat</keyword>
<dbReference type="Pfam" id="PF23598">
    <property type="entry name" value="LRR_14"/>
    <property type="match status" value="1"/>
</dbReference>
<dbReference type="GO" id="GO:0005737">
    <property type="term" value="C:cytoplasm"/>
    <property type="evidence" value="ECO:0007669"/>
    <property type="project" value="TreeGrafter"/>
</dbReference>
<dbReference type="SUPFAM" id="SSF52047">
    <property type="entry name" value="RNI-like"/>
    <property type="match status" value="1"/>
</dbReference>
<dbReference type="Pfam" id="PF09234">
    <property type="entry name" value="DUF1963"/>
    <property type="match status" value="1"/>
</dbReference>
<keyword evidence="5" id="KW-1185">Reference proteome</keyword>
<dbReference type="SMART" id="SM00369">
    <property type="entry name" value="LRR_TYP"/>
    <property type="match status" value="4"/>
</dbReference>
<dbReference type="SUPFAM" id="SSF103032">
    <property type="entry name" value="Hypothetical protein YwqG"/>
    <property type="match status" value="1"/>
</dbReference>
<dbReference type="AlphaFoldDB" id="A0A7H9ARD5"/>
<dbReference type="InterPro" id="IPR055414">
    <property type="entry name" value="LRR_R13L4/SHOC2-like"/>
</dbReference>
<evidence type="ECO:0000259" key="3">
    <source>
        <dbReference type="Pfam" id="PF23598"/>
    </source>
</evidence>
<dbReference type="InterPro" id="IPR015315">
    <property type="entry name" value="DUF1963"/>
</dbReference>